<dbReference type="EMBL" id="WIUZ02000009">
    <property type="protein sequence ID" value="KAF9783890.1"/>
    <property type="molecule type" value="Genomic_DNA"/>
</dbReference>
<reference evidence="1" key="1">
    <citation type="journal article" date="2020" name="Nat. Commun.">
        <title>Large-scale genome sequencing of mycorrhizal fungi provides insights into the early evolution of symbiotic traits.</title>
        <authorList>
            <person name="Miyauchi S."/>
            <person name="Kiss E."/>
            <person name="Kuo A."/>
            <person name="Drula E."/>
            <person name="Kohler A."/>
            <person name="Sanchez-Garcia M."/>
            <person name="Morin E."/>
            <person name="Andreopoulos B."/>
            <person name="Barry K.W."/>
            <person name="Bonito G."/>
            <person name="Buee M."/>
            <person name="Carver A."/>
            <person name="Chen C."/>
            <person name="Cichocki N."/>
            <person name="Clum A."/>
            <person name="Culley D."/>
            <person name="Crous P.W."/>
            <person name="Fauchery L."/>
            <person name="Girlanda M."/>
            <person name="Hayes R.D."/>
            <person name="Keri Z."/>
            <person name="LaButti K."/>
            <person name="Lipzen A."/>
            <person name="Lombard V."/>
            <person name="Magnuson J."/>
            <person name="Maillard F."/>
            <person name="Murat C."/>
            <person name="Nolan M."/>
            <person name="Ohm R.A."/>
            <person name="Pangilinan J."/>
            <person name="Pereira M.F."/>
            <person name="Perotto S."/>
            <person name="Peter M."/>
            <person name="Pfister S."/>
            <person name="Riley R."/>
            <person name="Sitrit Y."/>
            <person name="Stielow J.B."/>
            <person name="Szollosi G."/>
            <person name="Zifcakova L."/>
            <person name="Stursova M."/>
            <person name="Spatafora J.W."/>
            <person name="Tedersoo L."/>
            <person name="Vaario L.M."/>
            <person name="Yamada A."/>
            <person name="Yan M."/>
            <person name="Wang P."/>
            <person name="Xu J."/>
            <person name="Bruns T."/>
            <person name="Baldrian P."/>
            <person name="Vilgalys R."/>
            <person name="Dunand C."/>
            <person name="Henrissat B."/>
            <person name="Grigoriev I.V."/>
            <person name="Hibbett D."/>
            <person name="Nagy L.G."/>
            <person name="Martin F.M."/>
        </authorList>
    </citation>
    <scope>NUCLEOTIDE SEQUENCE</scope>
    <source>
        <strain evidence="1">UH-Tt-Lm1</strain>
    </source>
</reference>
<keyword evidence="2" id="KW-1185">Reference proteome</keyword>
<name>A0A9P6HDM6_9AGAM</name>
<evidence type="ECO:0000313" key="2">
    <source>
        <dbReference type="Proteomes" id="UP000736335"/>
    </source>
</evidence>
<evidence type="ECO:0000313" key="1">
    <source>
        <dbReference type="EMBL" id="KAF9783890.1"/>
    </source>
</evidence>
<sequence length="238" mass="26160">GELEATFMSSVCQSSNLQALLERDDLPLESCHLQDAYRTVLNEDHRGTRLADETHHPTTKPPTPFDLSPGVYQLLLQTLNKILNTTLYTGVNGSCLFVPHCVLGLDKLSVRGVIYATDKSLPRDSNVIFRREGGTTLRAGKITSIFRASYALPNGSATNATYAHLDQYDLAVDQELQKTYTQFGFAGGFICYSARSSKSFVVSTDCIISHFAKTTLKPPNQAFIHVLPLNKVNSLCLG</sequence>
<organism evidence="1 2">
    <name type="scientific">Thelephora terrestris</name>
    <dbReference type="NCBI Taxonomy" id="56493"/>
    <lineage>
        <taxon>Eukaryota</taxon>
        <taxon>Fungi</taxon>
        <taxon>Dikarya</taxon>
        <taxon>Basidiomycota</taxon>
        <taxon>Agaricomycotina</taxon>
        <taxon>Agaricomycetes</taxon>
        <taxon>Thelephorales</taxon>
        <taxon>Thelephoraceae</taxon>
        <taxon>Thelephora</taxon>
    </lineage>
</organism>
<comment type="caution">
    <text evidence="1">The sequence shown here is derived from an EMBL/GenBank/DDBJ whole genome shotgun (WGS) entry which is preliminary data.</text>
</comment>
<accession>A0A9P6HDM6</accession>
<protein>
    <submittedName>
        <fullName evidence="1">Uncharacterized protein</fullName>
    </submittedName>
</protein>
<dbReference type="Proteomes" id="UP000736335">
    <property type="component" value="Unassembled WGS sequence"/>
</dbReference>
<feature type="non-terminal residue" evidence="1">
    <location>
        <position position="1"/>
    </location>
</feature>
<reference evidence="1" key="2">
    <citation type="submission" date="2020-11" db="EMBL/GenBank/DDBJ databases">
        <authorList>
            <consortium name="DOE Joint Genome Institute"/>
            <person name="Kuo A."/>
            <person name="Miyauchi S."/>
            <person name="Kiss E."/>
            <person name="Drula E."/>
            <person name="Kohler A."/>
            <person name="Sanchez-Garcia M."/>
            <person name="Andreopoulos B."/>
            <person name="Barry K.W."/>
            <person name="Bonito G."/>
            <person name="Buee M."/>
            <person name="Carver A."/>
            <person name="Chen C."/>
            <person name="Cichocki N."/>
            <person name="Clum A."/>
            <person name="Culley D."/>
            <person name="Crous P.W."/>
            <person name="Fauchery L."/>
            <person name="Girlanda M."/>
            <person name="Hayes R."/>
            <person name="Keri Z."/>
            <person name="Labutti K."/>
            <person name="Lipzen A."/>
            <person name="Lombard V."/>
            <person name="Magnuson J."/>
            <person name="Maillard F."/>
            <person name="Morin E."/>
            <person name="Murat C."/>
            <person name="Nolan M."/>
            <person name="Ohm R."/>
            <person name="Pangilinan J."/>
            <person name="Pereira M."/>
            <person name="Perotto S."/>
            <person name="Peter M."/>
            <person name="Riley R."/>
            <person name="Sitrit Y."/>
            <person name="Stielow B."/>
            <person name="Szollosi G."/>
            <person name="Zifcakova L."/>
            <person name="Stursova M."/>
            <person name="Spatafora J.W."/>
            <person name="Tedersoo L."/>
            <person name="Vaario L.-M."/>
            <person name="Yamada A."/>
            <person name="Yan M."/>
            <person name="Wang P."/>
            <person name="Xu J."/>
            <person name="Bruns T."/>
            <person name="Baldrian P."/>
            <person name="Vilgalys R."/>
            <person name="Henrissat B."/>
            <person name="Grigoriev I.V."/>
            <person name="Hibbett D."/>
            <person name="Nagy L.G."/>
            <person name="Martin F.M."/>
        </authorList>
    </citation>
    <scope>NUCLEOTIDE SEQUENCE</scope>
    <source>
        <strain evidence="1">UH-Tt-Lm1</strain>
    </source>
</reference>
<gene>
    <name evidence="1" type="ORF">BJ322DRAFT_1007685</name>
</gene>
<dbReference type="OrthoDB" id="3247418at2759"/>
<proteinExistence type="predicted"/>
<dbReference type="AlphaFoldDB" id="A0A9P6HDM6"/>